<dbReference type="InterPro" id="IPR029000">
    <property type="entry name" value="Cyclophilin-like_dom_sf"/>
</dbReference>
<reference evidence="6 7" key="1">
    <citation type="submission" date="2018-10" db="EMBL/GenBank/DDBJ databases">
        <title>Isolation, diversity and antifungal activity of actinobacteria from wheat.</title>
        <authorList>
            <person name="Han C."/>
        </authorList>
    </citation>
    <scope>NUCLEOTIDE SEQUENCE [LARGE SCALE GENOMIC DNA]</scope>
    <source>
        <strain evidence="6 7">NEAU-YY56</strain>
    </source>
</reference>
<evidence type="ECO:0000313" key="6">
    <source>
        <dbReference type="EMBL" id="RMI06571.1"/>
    </source>
</evidence>
<feature type="domain" description="Carboxyltransferase" evidence="5">
    <location>
        <begin position="59"/>
        <end position="322"/>
    </location>
</feature>
<organism evidence="6 7">
    <name type="scientific">Cellulomonas triticagri</name>
    <dbReference type="NCBI Taxonomy" id="2483352"/>
    <lineage>
        <taxon>Bacteria</taxon>
        <taxon>Bacillati</taxon>
        <taxon>Actinomycetota</taxon>
        <taxon>Actinomycetes</taxon>
        <taxon>Micrococcales</taxon>
        <taxon>Cellulomonadaceae</taxon>
        <taxon>Cellulomonas</taxon>
    </lineage>
</organism>
<sequence length="323" mass="31708">MRFAPTPSEAPDPASPAAAAEPVAAPEPPVTVTTPVTVEVRATGPLALVQDAGRPGLAAVGVGRSGAADAGALRRANRLVGNAPGAAALEVLLGGAVLAFPGGGVVALAGAEVPVAVDGVPVPAHQAVRVPPGGVLVAGSASRGLRLYVAVRGGVAVPEVLGSRSADRLAGIGPAPLEPGDVLPVGGAAHEAAQPWPDSPRVWPRAGEPVRLPVLPGPRPEWFAAGALDALGVSPYVVSPASDRVALRLEGAPVVRVEGGELPSEPVVPGAVQVPPDGLPVVFGADHPVTGGYPVVAVLTPGARDAAAQLRPGDRVLLVPGSG</sequence>
<dbReference type="SMART" id="SM00797">
    <property type="entry name" value="AHS2"/>
    <property type="match status" value="1"/>
</dbReference>
<dbReference type="PANTHER" id="PTHR43309">
    <property type="entry name" value="5-OXOPROLINASE SUBUNIT C"/>
    <property type="match status" value="1"/>
</dbReference>
<proteinExistence type="predicted"/>
<dbReference type="SUPFAM" id="SSF50891">
    <property type="entry name" value="Cyclophilin-like"/>
    <property type="match status" value="1"/>
</dbReference>
<dbReference type="EMBL" id="RFFI01000105">
    <property type="protein sequence ID" value="RMI06571.1"/>
    <property type="molecule type" value="Genomic_DNA"/>
</dbReference>
<dbReference type="PANTHER" id="PTHR43309:SF3">
    <property type="entry name" value="5-OXOPROLINASE SUBUNIT C"/>
    <property type="match status" value="1"/>
</dbReference>
<dbReference type="Pfam" id="PF02626">
    <property type="entry name" value="CT_A_B"/>
    <property type="match status" value="1"/>
</dbReference>
<evidence type="ECO:0000256" key="4">
    <source>
        <dbReference type="SAM" id="MobiDB-lite"/>
    </source>
</evidence>
<comment type="caution">
    <text evidence="6">The sequence shown here is derived from an EMBL/GenBank/DDBJ whole genome shotgun (WGS) entry which is preliminary data.</text>
</comment>
<keyword evidence="1" id="KW-0547">Nucleotide-binding</keyword>
<dbReference type="GO" id="GO:0005524">
    <property type="term" value="F:ATP binding"/>
    <property type="evidence" value="ECO:0007669"/>
    <property type="project" value="UniProtKB-KW"/>
</dbReference>
<evidence type="ECO:0000256" key="1">
    <source>
        <dbReference type="ARBA" id="ARBA00022741"/>
    </source>
</evidence>
<dbReference type="InterPro" id="IPR052708">
    <property type="entry name" value="PxpC"/>
</dbReference>
<feature type="region of interest" description="Disordered" evidence="4">
    <location>
        <begin position="1"/>
        <end position="31"/>
    </location>
</feature>
<keyword evidence="2" id="KW-0378">Hydrolase</keyword>
<dbReference type="GO" id="GO:0016740">
    <property type="term" value="F:transferase activity"/>
    <property type="evidence" value="ECO:0007669"/>
    <property type="project" value="UniProtKB-KW"/>
</dbReference>
<evidence type="ECO:0000313" key="7">
    <source>
        <dbReference type="Proteomes" id="UP000269289"/>
    </source>
</evidence>
<dbReference type="NCBIfam" id="TIGR00724">
    <property type="entry name" value="urea_amlyse_rel"/>
    <property type="match status" value="1"/>
</dbReference>
<gene>
    <name evidence="6" type="ORF">EBM89_16045</name>
</gene>
<dbReference type="GO" id="GO:0016787">
    <property type="term" value="F:hydrolase activity"/>
    <property type="evidence" value="ECO:0007669"/>
    <property type="project" value="UniProtKB-KW"/>
</dbReference>
<protein>
    <submittedName>
        <fullName evidence="6">Biotin-dependent carboxyltransferase</fullName>
    </submittedName>
</protein>
<dbReference type="Proteomes" id="UP000269289">
    <property type="component" value="Unassembled WGS sequence"/>
</dbReference>
<keyword evidence="6" id="KW-0808">Transferase</keyword>
<keyword evidence="7" id="KW-1185">Reference proteome</keyword>
<feature type="compositionally biased region" description="Low complexity" evidence="4">
    <location>
        <begin position="15"/>
        <end position="31"/>
    </location>
</feature>
<keyword evidence="3" id="KW-0067">ATP-binding</keyword>
<name>A0A3M2J3D5_9CELL</name>
<evidence type="ECO:0000259" key="5">
    <source>
        <dbReference type="SMART" id="SM00797"/>
    </source>
</evidence>
<accession>A0A3M2J3D5</accession>
<dbReference type="Gene3D" id="2.40.100.10">
    <property type="entry name" value="Cyclophilin-like"/>
    <property type="match status" value="1"/>
</dbReference>
<dbReference type="AlphaFoldDB" id="A0A3M2J3D5"/>
<dbReference type="InterPro" id="IPR003778">
    <property type="entry name" value="CT_A_B"/>
</dbReference>
<evidence type="ECO:0000256" key="2">
    <source>
        <dbReference type="ARBA" id="ARBA00022801"/>
    </source>
</evidence>
<evidence type="ECO:0000256" key="3">
    <source>
        <dbReference type="ARBA" id="ARBA00022840"/>
    </source>
</evidence>